<dbReference type="Pfam" id="PF02958">
    <property type="entry name" value="EcKL"/>
    <property type="match status" value="2"/>
</dbReference>
<dbReference type="PANTHER" id="PTHR11012">
    <property type="entry name" value="PROTEIN KINASE-LIKE DOMAIN-CONTAINING"/>
    <property type="match status" value="1"/>
</dbReference>
<feature type="domain" description="CHK kinase-like" evidence="1">
    <location>
        <begin position="121"/>
        <end position="278"/>
    </location>
</feature>
<dbReference type="InterPro" id="IPR011009">
    <property type="entry name" value="Kinase-like_dom_sf"/>
</dbReference>
<evidence type="ECO:0000313" key="3">
    <source>
        <dbReference type="Proteomes" id="UP000182146"/>
    </source>
</evidence>
<name>A0A1G9UHJ6_9BACT</name>
<proteinExistence type="predicted"/>
<sequence length="337" mass="38575">MPQDLSLKAMPISPETLICEATGAAQAQRRARIQSLWSGYGEIVRYALQGSELASVVVKNVIFPTAIDHPRGWHNDVGHQRKVRSYEVEMAWYRDWSRRCDQHCRVPRCYALRTFGERHLMVLEDLDAAGFPRRKERLDRHEALACLSWLAHFHALFLGEKPTDLWPIGSYWHLATRQAEWRMIKDAALRQAAATLDARLNACRFQTLIHGDAKVANFCFSQDGRRVAAVDFQYVGGGCGMKDVAYFLGSCLDEREQREREGDLLDGYFAALRRALKVRGKDFDSSALEAEWRAIFPLAQADFYRFLVGWCPEHWKVHDYSRKVALTVVAGLLKEEG</sequence>
<organism evidence="2 3">
    <name type="scientific">Geoalkalibacter ferrihydriticus</name>
    <dbReference type="NCBI Taxonomy" id="392333"/>
    <lineage>
        <taxon>Bacteria</taxon>
        <taxon>Pseudomonadati</taxon>
        <taxon>Thermodesulfobacteriota</taxon>
        <taxon>Desulfuromonadia</taxon>
        <taxon>Desulfuromonadales</taxon>
        <taxon>Geoalkalibacteraceae</taxon>
        <taxon>Geoalkalibacter</taxon>
    </lineage>
</organism>
<dbReference type="InterPro" id="IPR015897">
    <property type="entry name" value="CHK_kinase-like"/>
</dbReference>
<dbReference type="SUPFAM" id="SSF56112">
    <property type="entry name" value="Protein kinase-like (PK-like)"/>
    <property type="match status" value="1"/>
</dbReference>
<dbReference type="Proteomes" id="UP000182146">
    <property type="component" value="Unassembled WGS sequence"/>
</dbReference>
<reference evidence="2 3" key="1">
    <citation type="submission" date="2016-10" db="EMBL/GenBank/DDBJ databases">
        <authorList>
            <person name="de Groot N.N."/>
        </authorList>
    </citation>
    <scope>NUCLEOTIDE SEQUENCE [LARGE SCALE GENOMIC DNA]</scope>
    <source>
        <strain evidence="2 3">DSM 17813</strain>
    </source>
</reference>
<gene>
    <name evidence="2" type="ORF">SAMN05660860_02838</name>
</gene>
<dbReference type="AlphaFoldDB" id="A0A1G9UHJ6"/>
<dbReference type="STRING" id="392333.SAMN05660860_02838"/>
<dbReference type="GO" id="GO:0016740">
    <property type="term" value="F:transferase activity"/>
    <property type="evidence" value="ECO:0007669"/>
    <property type="project" value="UniProtKB-KW"/>
</dbReference>
<protein>
    <submittedName>
        <fullName evidence="2">Phosphotransferase enzyme family protein</fullName>
    </submittedName>
</protein>
<evidence type="ECO:0000259" key="1">
    <source>
        <dbReference type="SMART" id="SM00587"/>
    </source>
</evidence>
<dbReference type="InterPro" id="IPR004119">
    <property type="entry name" value="EcKL"/>
</dbReference>
<evidence type="ECO:0000313" key="2">
    <source>
        <dbReference type="EMBL" id="SDM59402.1"/>
    </source>
</evidence>
<dbReference type="Gene3D" id="3.90.1200.10">
    <property type="match status" value="1"/>
</dbReference>
<accession>A0A1G9UHJ6</accession>
<keyword evidence="2" id="KW-0808">Transferase</keyword>
<dbReference type="SMART" id="SM00587">
    <property type="entry name" value="CHK"/>
    <property type="match status" value="1"/>
</dbReference>
<dbReference type="EMBL" id="FNGU01000007">
    <property type="protein sequence ID" value="SDM59402.1"/>
    <property type="molecule type" value="Genomic_DNA"/>
</dbReference>
<dbReference type="PANTHER" id="PTHR11012:SF30">
    <property type="entry name" value="PROTEIN KINASE-LIKE DOMAIN-CONTAINING"/>
    <property type="match status" value="1"/>
</dbReference>